<evidence type="ECO:0000313" key="6">
    <source>
        <dbReference type="EMBL" id="KFD48707.1"/>
    </source>
</evidence>
<evidence type="ECO:0000256" key="1">
    <source>
        <dbReference type="ARBA" id="ARBA00009403"/>
    </source>
</evidence>
<dbReference type="CDD" id="cd00042">
    <property type="entry name" value="CY"/>
    <property type="match status" value="1"/>
</dbReference>
<dbReference type="EMBL" id="KL363286">
    <property type="protein sequence ID" value="KFD48707.1"/>
    <property type="molecule type" value="Genomic_DNA"/>
</dbReference>
<dbReference type="SMART" id="SM00043">
    <property type="entry name" value="CY"/>
    <property type="match status" value="1"/>
</dbReference>
<evidence type="ECO:0000256" key="3">
    <source>
        <dbReference type="ARBA" id="ARBA00022704"/>
    </source>
</evidence>
<feature type="domain" description="Cystatin" evidence="5">
    <location>
        <begin position="150"/>
        <end position="261"/>
    </location>
</feature>
<dbReference type="GO" id="GO:0005737">
    <property type="term" value="C:cytoplasm"/>
    <property type="evidence" value="ECO:0007669"/>
    <property type="project" value="TreeGrafter"/>
</dbReference>
<dbReference type="SUPFAM" id="SSF54403">
    <property type="entry name" value="Cystatin/monellin"/>
    <property type="match status" value="1"/>
</dbReference>
<keyword evidence="4" id="KW-0812">Transmembrane</keyword>
<keyword evidence="7" id="KW-1185">Reference proteome</keyword>
<dbReference type="PANTHER" id="PTHR46186:SF2">
    <property type="entry name" value="CYSTATIN"/>
    <property type="match status" value="1"/>
</dbReference>
<protein>
    <recommendedName>
        <fullName evidence="5">Cystatin domain-containing protein</fullName>
    </recommendedName>
</protein>
<dbReference type="PANTHER" id="PTHR46186">
    <property type="entry name" value="CYSTATIN"/>
    <property type="match status" value="1"/>
</dbReference>
<dbReference type="GO" id="GO:0031982">
    <property type="term" value="C:vesicle"/>
    <property type="evidence" value="ECO:0007669"/>
    <property type="project" value="TreeGrafter"/>
</dbReference>
<proteinExistence type="inferred from homology"/>
<reference evidence="6 7" key="1">
    <citation type="journal article" date="2014" name="Nat. Genet.">
        <title>Genome and transcriptome of the porcine whipworm Trichuris suis.</title>
        <authorList>
            <person name="Jex A.R."/>
            <person name="Nejsum P."/>
            <person name="Schwarz E.M."/>
            <person name="Hu L."/>
            <person name="Young N.D."/>
            <person name="Hall R.S."/>
            <person name="Korhonen P.K."/>
            <person name="Liao S."/>
            <person name="Thamsborg S."/>
            <person name="Xia J."/>
            <person name="Xu P."/>
            <person name="Wang S."/>
            <person name="Scheerlinck J.P."/>
            <person name="Hofmann A."/>
            <person name="Sternberg P.W."/>
            <person name="Wang J."/>
            <person name="Gasser R.B."/>
        </authorList>
    </citation>
    <scope>NUCLEOTIDE SEQUENCE [LARGE SCALE GENOMIC DNA]</scope>
    <source>
        <strain evidence="6">DCEP-RM93M</strain>
    </source>
</reference>
<evidence type="ECO:0000313" key="7">
    <source>
        <dbReference type="Proteomes" id="UP000030764"/>
    </source>
</evidence>
<keyword evidence="4" id="KW-1133">Transmembrane helix</keyword>
<dbReference type="InterPro" id="IPR046350">
    <property type="entry name" value="Cystatin_sf"/>
</dbReference>
<feature type="transmembrane region" description="Helical" evidence="4">
    <location>
        <begin position="98"/>
        <end position="116"/>
    </location>
</feature>
<keyword evidence="2" id="KW-0646">Protease inhibitor</keyword>
<organism evidence="6 7">
    <name type="scientific">Trichuris suis</name>
    <name type="common">pig whipworm</name>
    <dbReference type="NCBI Taxonomy" id="68888"/>
    <lineage>
        <taxon>Eukaryota</taxon>
        <taxon>Metazoa</taxon>
        <taxon>Ecdysozoa</taxon>
        <taxon>Nematoda</taxon>
        <taxon>Enoplea</taxon>
        <taxon>Dorylaimia</taxon>
        <taxon>Trichinellida</taxon>
        <taxon>Trichuridae</taxon>
        <taxon>Trichuris</taxon>
    </lineage>
</organism>
<keyword evidence="4" id="KW-0472">Membrane</keyword>
<name>A0A085LUR1_9BILA</name>
<dbReference type="AlphaFoldDB" id="A0A085LUR1"/>
<evidence type="ECO:0000256" key="2">
    <source>
        <dbReference type="ARBA" id="ARBA00022690"/>
    </source>
</evidence>
<evidence type="ECO:0000256" key="4">
    <source>
        <dbReference type="SAM" id="Phobius"/>
    </source>
</evidence>
<dbReference type="InterPro" id="IPR000010">
    <property type="entry name" value="Cystatin_dom"/>
</dbReference>
<keyword evidence="3" id="KW-0789">Thiol protease inhibitor</keyword>
<feature type="transmembrane region" description="Helical" evidence="4">
    <location>
        <begin position="122"/>
        <end position="142"/>
    </location>
</feature>
<gene>
    <name evidence="6" type="ORF">M513_10418</name>
</gene>
<comment type="similarity">
    <text evidence="1">Belongs to the cystatin family.</text>
</comment>
<dbReference type="GO" id="GO:0005615">
    <property type="term" value="C:extracellular space"/>
    <property type="evidence" value="ECO:0007669"/>
    <property type="project" value="TreeGrafter"/>
</dbReference>
<dbReference type="Gene3D" id="3.10.450.10">
    <property type="match status" value="1"/>
</dbReference>
<dbReference type="Proteomes" id="UP000030764">
    <property type="component" value="Unassembled WGS sequence"/>
</dbReference>
<evidence type="ECO:0000259" key="5">
    <source>
        <dbReference type="SMART" id="SM00043"/>
    </source>
</evidence>
<sequence>MSALNAFSDLTCSFCMRGTLENALPTAQETAYTVCYCLNEDSNSDFSISMNCLLVEQKPDFLNDSFCSFYAMGMKHTKGNVSSKLRGSPKLARKPGRFFTYFFFAAVLFISSFFPPQQDPSFVLKMLLFALVGSLLIAQATCSRMVGAHESVGNPDDDEAIVGIANHVIDNINAENPNKSPFVLVQVLEATRQLVAGLLYRVTFAAGEARCHSRKQKKYNVRRERCWLLRSGEMRIYKAEVLEVPWQKPPRLVMGKNITYSFHYSSK</sequence>
<accession>A0A085LUR1</accession>
<dbReference type="GO" id="GO:0004869">
    <property type="term" value="F:cysteine-type endopeptidase inhibitor activity"/>
    <property type="evidence" value="ECO:0007669"/>
    <property type="project" value="UniProtKB-KW"/>
</dbReference>
<dbReference type="Pfam" id="PF00031">
    <property type="entry name" value="Cystatin"/>
    <property type="match status" value="1"/>
</dbReference>